<gene>
    <name evidence="1" type="ORF">W97_01368</name>
</gene>
<keyword evidence="2" id="KW-1185">Reference proteome</keyword>
<dbReference type="GeneID" id="19898679"/>
<dbReference type="RefSeq" id="XP_007777466.1">
    <property type="nucleotide sequence ID" value="XM_007779276.1"/>
</dbReference>
<accession>R7YK26</accession>
<proteinExistence type="predicted"/>
<dbReference type="STRING" id="1168221.R7YK26"/>
<dbReference type="AlphaFoldDB" id="R7YK26"/>
<evidence type="ECO:0000313" key="2">
    <source>
        <dbReference type="Proteomes" id="UP000016924"/>
    </source>
</evidence>
<dbReference type="Proteomes" id="UP000016924">
    <property type="component" value="Unassembled WGS sequence"/>
</dbReference>
<dbReference type="OrthoDB" id="4953at2759"/>
<protein>
    <submittedName>
        <fullName evidence="1">Uncharacterized protein</fullName>
    </submittedName>
</protein>
<organism evidence="1 2">
    <name type="scientific">Coniosporium apollinis (strain CBS 100218)</name>
    <name type="common">Rock-inhabiting black yeast</name>
    <dbReference type="NCBI Taxonomy" id="1168221"/>
    <lineage>
        <taxon>Eukaryota</taxon>
        <taxon>Fungi</taxon>
        <taxon>Dikarya</taxon>
        <taxon>Ascomycota</taxon>
        <taxon>Pezizomycotina</taxon>
        <taxon>Dothideomycetes</taxon>
        <taxon>Dothideomycetes incertae sedis</taxon>
        <taxon>Coniosporium</taxon>
    </lineage>
</organism>
<evidence type="ECO:0000313" key="1">
    <source>
        <dbReference type="EMBL" id="EON62149.1"/>
    </source>
</evidence>
<reference evidence="2" key="1">
    <citation type="submission" date="2012-06" db="EMBL/GenBank/DDBJ databases">
        <title>The genome sequence of Coniosporium apollinis CBS 100218.</title>
        <authorList>
            <consortium name="The Broad Institute Genome Sequencing Platform"/>
            <person name="Cuomo C."/>
            <person name="Gorbushina A."/>
            <person name="Noack S."/>
            <person name="Walker B."/>
            <person name="Young S.K."/>
            <person name="Zeng Q."/>
            <person name="Gargeya S."/>
            <person name="Fitzgerald M."/>
            <person name="Haas B."/>
            <person name="Abouelleil A."/>
            <person name="Alvarado L."/>
            <person name="Arachchi H.M."/>
            <person name="Berlin A.M."/>
            <person name="Chapman S.B."/>
            <person name="Goldberg J."/>
            <person name="Griggs A."/>
            <person name="Gujja S."/>
            <person name="Hansen M."/>
            <person name="Howarth C."/>
            <person name="Imamovic A."/>
            <person name="Larimer J."/>
            <person name="McCowan C."/>
            <person name="Montmayeur A."/>
            <person name="Murphy C."/>
            <person name="Neiman D."/>
            <person name="Pearson M."/>
            <person name="Priest M."/>
            <person name="Roberts A."/>
            <person name="Saif S."/>
            <person name="Shea T."/>
            <person name="Sisk P."/>
            <person name="Sykes S."/>
            <person name="Wortman J."/>
            <person name="Nusbaum C."/>
            <person name="Birren B."/>
        </authorList>
    </citation>
    <scope>NUCLEOTIDE SEQUENCE [LARGE SCALE GENOMIC DNA]</scope>
    <source>
        <strain evidence="2">CBS 100218</strain>
    </source>
</reference>
<dbReference type="EMBL" id="JH767558">
    <property type="protein sequence ID" value="EON62149.1"/>
    <property type="molecule type" value="Genomic_DNA"/>
</dbReference>
<dbReference type="HOGENOM" id="CLU_2589649_0_0_1"/>
<sequence>MPSTKEKMTYFRQVQNFKADYAPAEFTQWEFERTGMRVVVVHRKGPKIYGYFALATEIHDDSGARKSSPYAAMNAALTVH</sequence>
<name>R7YK26_CONA1</name>